<organism evidence="6 7">
    <name type="scientific">Phreatobacter cathodiphilus</name>
    <dbReference type="NCBI Taxonomy" id="1868589"/>
    <lineage>
        <taxon>Bacteria</taxon>
        <taxon>Pseudomonadati</taxon>
        <taxon>Pseudomonadota</taxon>
        <taxon>Alphaproteobacteria</taxon>
        <taxon>Hyphomicrobiales</taxon>
        <taxon>Phreatobacteraceae</taxon>
        <taxon>Phreatobacter</taxon>
    </lineage>
</organism>
<dbReference type="Gene3D" id="3.10.105.10">
    <property type="entry name" value="Dipeptide-binding Protein, Domain 3"/>
    <property type="match status" value="1"/>
</dbReference>
<dbReference type="GO" id="GO:0030288">
    <property type="term" value="C:outer membrane-bounded periplasmic space"/>
    <property type="evidence" value="ECO:0007669"/>
    <property type="project" value="UniProtKB-ARBA"/>
</dbReference>
<dbReference type="Gene3D" id="3.90.76.10">
    <property type="entry name" value="Dipeptide-binding Protein, Domain 1"/>
    <property type="match status" value="1"/>
</dbReference>
<dbReference type="PANTHER" id="PTHR30290:SF38">
    <property type="entry name" value="D,D-DIPEPTIDE-BINDING PERIPLASMIC PROTEIN DDPA-RELATED"/>
    <property type="match status" value="1"/>
</dbReference>
<name>A0A2S0NHH4_9HYPH</name>
<dbReference type="EMBL" id="CP027668">
    <property type="protein sequence ID" value="AVO47371.1"/>
    <property type="molecule type" value="Genomic_DNA"/>
</dbReference>
<comment type="similarity">
    <text evidence="2">Belongs to the bacterial solute-binding protein 5 family.</text>
</comment>
<evidence type="ECO:0000259" key="5">
    <source>
        <dbReference type="Pfam" id="PF00496"/>
    </source>
</evidence>
<dbReference type="InterPro" id="IPR023765">
    <property type="entry name" value="SBP_5_CS"/>
</dbReference>
<feature type="domain" description="Solute-binding protein family 5" evidence="5">
    <location>
        <begin position="76"/>
        <end position="431"/>
    </location>
</feature>
<dbReference type="CDD" id="cd08515">
    <property type="entry name" value="PBP2_NikA_DppA_OppA_like_10"/>
    <property type="match status" value="1"/>
</dbReference>
<dbReference type="PIRSF" id="PIRSF002741">
    <property type="entry name" value="MppA"/>
    <property type="match status" value="1"/>
</dbReference>
<evidence type="ECO:0000256" key="1">
    <source>
        <dbReference type="ARBA" id="ARBA00004418"/>
    </source>
</evidence>
<keyword evidence="3 4" id="KW-0732">Signal</keyword>
<dbReference type="InterPro" id="IPR000914">
    <property type="entry name" value="SBP_5_dom"/>
</dbReference>
<dbReference type="GO" id="GO:0015833">
    <property type="term" value="P:peptide transport"/>
    <property type="evidence" value="ECO:0007669"/>
    <property type="project" value="TreeGrafter"/>
</dbReference>
<reference evidence="6 7" key="1">
    <citation type="submission" date="2018-03" db="EMBL/GenBank/DDBJ databases">
        <title>Genome sequencing of Phreatobacter sp.</title>
        <authorList>
            <person name="Kim S.-J."/>
            <person name="Heo J."/>
            <person name="Kwon S.-W."/>
        </authorList>
    </citation>
    <scope>NUCLEOTIDE SEQUENCE [LARGE SCALE GENOMIC DNA]</scope>
    <source>
        <strain evidence="6 7">S-12</strain>
    </source>
</reference>
<dbReference type="SUPFAM" id="SSF53850">
    <property type="entry name" value="Periplasmic binding protein-like II"/>
    <property type="match status" value="1"/>
</dbReference>
<dbReference type="PROSITE" id="PS01040">
    <property type="entry name" value="SBP_BACTERIAL_5"/>
    <property type="match status" value="1"/>
</dbReference>
<feature type="chain" id="PRO_5015614571" evidence="4">
    <location>
        <begin position="20"/>
        <end position="510"/>
    </location>
</feature>
<accession>A0A2S0NHH4</accession>
<dbReference type="OrthoDB" id="9803988at2"/>
<dbReference type="InterPro" id="IPR039424">
    <property type="entry name" value="SBP_5"/>
</dbReference>
<dbReference type="InterPro" id="IPR030678">
    <property type="entry name" value="Peptide/Ni-bd"/>
</dbReference>
<protein>
    <submittedName>
        <fullName evidence="6">ABC transporter substrate-binding protein</fullName>
    </submittedName>
</protein>
<evidence type="ECO:0000256" key="4">
    <source>
        <dbReference type="SAM" id="SignalP"/>
    </source>
</evidence>
<evidence type="ECO:0000313" key="6">
    <source>
        <dbReference type="EMBL" id="AVO47371.1"/>
    </source>
</evidence>
<dbReference type="GO" id="GO:1904680">
    <property type="term" value="F:peptide transmembrane transporter activity"/>
    <property type="evidence" value="ECO:0007669"/>
    <property type="project" value="TreeGrafter"/>
</dbReference>
<proteinExistence type="inferred from homology"/>
<dbReference type="AlphaFoldDB" id="A0A2S0NHH4"/>
<evidence type="ECO:0000256" key="3">
    <source>
        <dbReference type="ARBA" id="ARBA00022729"/>
    </source>
</evidence>
<comment type="subcellular location">
    <subcellularLocation>
        <location evidence="1">Periplasm</location>
    </subcellularLocation>
</comment>
<keyword evidence="7" id="KW-1185">Reference proteome</keyword>
<dbReference type="Proteomes" id="UP000237889">
    <property type="component" value="Chromosome"/>
</dbReference>
<dbReference type="PANTHER" id="PTHR30290">
    <property type="entry name" value="PERIPLASMIC BINDING COMPONENT OF ABC TRANSPORTER"/>
    <property type="match status" value="1"/>
</dbReference>
<feature type="signal peptide" evidence="4">
    <location>
        <begin position="1"/>
        <end position="19"/>
    </location>
</feature>
<dbReference type="GO" id="GO:0043190">
    <property type="term" value="C:ATP-binding cassette (ABC) transporter complex"/>
    <property type="evidence" value="ECO:0007669"/>
    <property type="project" value="InterPro"/>
</dbReference>
<gene>
    <name evidence="6" type="ORF">C6569_21285</name>
</gene>
<evidence type="ECO:0000256" key="2">
    <source>
        <dbReference type="ARBA" id="ARBA00005695"/>
    </source>
</evidence>
<dbReference type="Pfam" id="PF00496">
    <property type="entry name" value="SBP_bac_5"/>
    <property type="match status" value="1"/>
</dbReference>
<evidence type="ECO:0000313" key="7">
    <source>
        <dbReference type="Proteomes" id="UP000237889"/>
    </source>
</evidence>
<dbReference type="Gene3D" id="3.40.190.10">
    <property type="entry name" value="Periplasmic binding protein-like II"/>
    <property type="match status" value="1"/>
</dbReference>
<dbReference type="KEGG" id="phr:C6569_21285"/>
<sequence>MVFSSARRVFGMILGVVLAASLAAPAEAQKRQNTVRFAYDQVPENVDPFFNNVRIGVIIAHQVWDTLIYRDPKTNEYKGQLATAWRWVDDKTLELDLRRGVKFHNGVEFSADDVVYTLNFVSNPANRSTTQSNVNWIERAEKVDSHKVRIITKRPFPAAIEYLAGPIVIHPAAYYEQVGPKGMNEKPVGSGPYRVVEHQIGRSITLQRNPDYFRDGPKPQPQIERIVIRFIPDRQTQVAEMLSGGLDFVMNIAPDQAQQMRAVPTLQIVSGGTMRIVFLNFATTERSPAPQLRDVRVRRAIAHAIDRQTMARQLVGEGSQLINAICFPAQFGCDASQAPVYEYNPAKAKELLAEAGFPNGFDIDLHSYRERNQAEAMINYLRAVGIRATLRFGQYAAMREQIRSNRAGMAHQTWGSFSINDVSASTPVYYKGLDDDISRDPKVIELLERGDSVTDPQQRIAAYREAHKIIIEQAYSVPLYNLVTFYAASKDLEFAAYPDELPRFWEMRWK</sequence>